<protein>
    <submittedName>
        <fullName evidence="2">Uncharacterized protein</fullName>
    </submittedName>
</protein>
<reference evidence="3" key="1">
    <citation type="submission" date="2017-09" db="EMBL/GenBank/DDBJ databases">
        <title>Depth-based differentiation of microbial function through sediment-hosted aquifers and enrichment of novel symbionts in the deep terrestrial subsurface.</title>
        <authorList>
            <person name="Probst A.J."/>
            <person name="Ladd B."/>
            <person name="Jarett J.K."/>
            <person name="Geller-Mcgrath D.E."/>
            <person name="Sieber C.M.K."/>
            <person name="Emerson J.B."/>
            <person name="Anantharaman K."/>
            <person name="Thomas B.C."/>
            <person name="Malmstrom R."/>
            <person name="Stieglmeier M."/>
            <person name="Klingl A."/>
            <person name="Woyke T."/>
            <person name="Ryan C.M."/>
            <person name="Banfield J.F."/>
        </authorList>
    </citation>
    <scope>NUCLEOTIDE SEQUENCE [LARGE SCALE GENOMIC DNA]</scope>
</reference>
<sequence>MENQNKNSSEKISPNNANLDKRLKSFQDIEGLSTKKLNFGLWYVEHLKQLRLALIIFLVGLAVVSWFWTIYGFAYYLISGMKQDDILIDEIAQTSGADHSYISQSAPKSLNFSPVQVLNSTDKKYDLVAQIENINLKSWAQFDYYFSFGSQATKKSSGFILPGETKYLLALAEPTATRPANVQLIIENLRWQRVNQHQISDWQDYYESHLAIVNTDIKFTPANQSDLSQKLGLNQLSFSSFNRTPFNYWQVDFIILLYSGNALVSVDKYGLTDFMSGENRPVQLSWPGNIGRIDKIEIIPEINIMDDNIYIKYEGGIGEER</sequence>
<keyword evidence="1" id="KW-0812">Transmembrane</keyword>
<evidence type="ECO:0000256" key="1">
    <source>
        <dbReference type="SAM" id="Phobius"/>
    </source>
</evidence>
<dbReference type="Proteomes" id="UP000228964">
    <property type="component" value="Unassembled WGS sequence"/>
</dbReference>
<evidence type="ECO:0000313" key="3">
    <source>
        <dbReference type="Proteomes" id="UP000228964"/>
    </source>
</evidence>
<accession>A0A2M6WRS0</accession>
<keyword evidence="1" id="KW-0472">Membrane</keyword>
<feature type="transmembrane region" description="Helical" evidence="1">
    <location>
        <begin position="52"/>
        <end position="78"/>
    </location>
</feature>
<evidence type="ECO:0000313" key="2">
    <source>
        <dbReference type="EMBL" id="PIT95485.1"/>
    </source>
</evidence>
<comment type="caution">
    <text evidence="2">The sequence shown here is derived from an EMBL/GenBank/DDBJ whole genome shotgun (WGS) entry which is preliminary data.</text>
</comment>
<proteinExistence type="predicted"/>
<keyword evidence="1" id="KW-1133">Transmembrane helix</keyword>
<name>A0A2M6WRS0_9BACT</name>
<organism evidence="2 3">
    <name type="scientific">Candidatus Falkowbacteria bacterium CG10_big_fil_rev_8_21_14_0_10_38_22</name>
    <dbReference type="NCBI Taxonomy" id="1974564"/>
    <lineage>
        <taxon>Bacteria</taxon>
        <taxon>Candidatus Falkowiibacteriota</taxon>
    </lineage>
</organism>
<dbReference type="AlphaFoldDB" id="A0A2M6WRS0"/>
<dbReference type="EMBL" id="PFAO01000023">
    <property type="protein sequence ID" value="PIT95485.1"/>
    <property type="molecule type" value="Genomic_DNA"/>
</dbReference>
<gene>
    <name evidence="2" type="ORF">COT96_01040</name>
</gene>